<dbReference type="PANTHER" id="PTHR34857">
    <property type="entry name" value="SLL0384 PROTEIN"/>
    <property type="match status" value="1"/>
</dbReference>
<keyword evidence="3 6" id="KW-0812">Transmembrane</keyword>
<accession>A0A1H3EBL6</accession>
<evidence type="ECO:0000313" key="8">
    <source>
        <dbReference type="Proteomes" id="UP000199266"/>
    </source>
</evidence>
<dbReference type="PANTHER" id="PTHR34857:SF2">
    <property type="entry name" value="SLL0384 PROTEIN"/>
    <property type="match status" value="1"/>
</dbReference>
<organism evidence="7 8">
    <name type="scientific">Acetomicrobium thermoterrenum DSM 13490</name>
    <dbReference type="NCBI Taxonomy" id="1120987"/>
    <lineage>
        <taxon>Bacteria</taxon>
        <taxon>Thermotogati</taxon>
        <taxon>Synergistota</taxon>
        <taxon>Synergistia</taxon>
        <taxon>Synergistales</taxon>
        <taxon>Acetomicrobiaceae</taxon>
        <taxon>Acetomicrobium</taxon>
    </lineage>
</organism>
<dbReference type="Proteomes" id="UP000199266">
    <property type="component" value="Unassembled WGS sequence"/>
</dbReference>
<dbReference type="EMBL" id="FNPD01000002">
    <property type="protein sequence ID" value="SDX75648.1"/>
    <property type="molecule type" value="Genomic_DNA"/>
</dbReference>
<dbReference type="InterPro" id="IPR012809">
    <property type="entry name" value="ECF_CbiQ"/>
</dbReference>
<dbReference type="AlphaFoldDB" id="A0A1H3EBL6"/>
<sequence>MTGMINVSYINYHSKPKGSFLERIPPYVKLLLTFSVALCVALLNSLMAQIFLLMYSIVLVGLSGVPVKRLLKRLMAVDGFVLMLWLTLPFSSEEGVATATLITIRIHAAVLAFMALLQTTSMPEILQALCQLRFPSKLVALLHFTYRYIHVLAEESSRIHRSMALRGFEPSLNLRTFRAYGYLIGMLLFRSFVRSQRVYSAMLLRGFNGTYTFLTFKSRLSRPDFLKLAVLYAILVGCLMV</sequence>
<keyword evidence="5 6" id="KW-0472">Membrane</keyword>
<feature type="transmembrane region" description="Helical" evidence="6">
    <location>
        <begin position="30"/>
        <end position="58"/>
    </location>
</feature>
<dbReference type="NCBIfam" id="TIGR02454">
    <property type="entry name" value="ECF_T_CbiQ"/>
    <property type="match status" value="1"/>
</dbReference>
<keyword evidence="2" id="KW-1003">Cell membrane</keyword>
<evidence type="ECO:0000256" key="4">
    <source>
        <dbReference type="ARBA" id="ARBA00022989"/>
    </source>
</evidence>
<gene>
    <name evidence="7" type="ORF">SAMN03080603_00529</name>
</gene>
<keyword evidence="8" id="KW-1185">Reference proteome</keyword>
<evidence type="ECO:0000256" key="6">
    <source>
        <dbReference type="SAM" id="Phobius"/>
    </source>
</evidence>
<dbReference type="GO" id="GO:0006824">
    <property type="term" value="P:cobalt ion transport"/>
    <property type="evidence" value="ECO:0007669"/>
    <property type="project" value="InterPro"/>
</dbReference>
<protein>
    <submittedName>
        <fullName evidence="7">Cobalt/nickel transport system permease protein</fullName>
    </submittedName>
</protein>
<dbReference type="GO" id="GO:0043190">
    <property type="term" value="C:ATP-binding cassette (ABC) transporter complex"/>
    <property type="evidence" value="ECO:0007669"/>
    <property type="project" value="InterPro"/>
</dbReference>
<proteinExistence type="predicted"/>
<feature type="transmembrane region" description="Helical" evidence="6">
    <location>
        <begin position="96"/>
        <end position="117"/>
    </location>
</feature>
<name>A0A1H3EBL6_9BACT</name>
<evidence type="ECO:0000256" key="2">
    <source>
        <dbReference type="ARBA" id="ARBA00022475"/>
    </source>
</evidence>
<keyword evidence="4 6" id="KW-1133">Transmembrane helix</keyword>
<evidence type="ECO:0000256" key="1">
    <source>
        <dbReference type="ARBA" id="ARBA00004651"/>
    </source>
</evidence>
<comment type="subcellular location">
    <subcellularLocation>
        <location evidence="1">Cell membrane</location>
        <topology evidence="1">Multi-pass membrane protein</topology>
    </subcellularLocation>
</comment>
<evidence type="ECO:0000313" key="7">
    <source>
        <dbReference type="EMBL" id="SDX75648.1"/>
    </source>
</evidence>
<dbReference type="InterPro" id="IPR051611">
    <property type="entry name" value="ECF_transporter_component"/>
</dbReference>
<reference evidence="8" key="1">
    <citation type="submission" date="2016-10" db="EMBL/GenBank/DDBJ databases">
        <authorList>
            <person name="Varghese N."/>
            <person name="Submissions S."/>
        </authorList>
    </citation>
    <scope>NUCLEOTIDE SEQUENCE [LARGE SCALE GENOMIC DNA]</scope>
    <source>
        <strain evidence="8">DSM 13490</strain>
    </source>
</reference>
<dbReference type="Pfam" id="PF02361">
    <property type="entry name" value="CbiQ"/>
    <property type="match status" value="1"/>
</dbReference>
<evidence type="ECO:0000256" key="3">
    <source>
        <dbReference type="ARBA" id="ARBA00022692"/>
    </source>
</evidence>
<evidence type="ECO:0000256" key="5">
    <source>
        <dbReference type="ARBA" id="ARBA00023136"/>
    </source>
</evidence>
<dbReference type="InterPro" id="IPR003339">
    <property type="entry name" value="ABC/ECF_trnsptr_transmembrane"/>
</dbReference>
<dbReference type="CDD" id="cd16914">
    <property type="entry name" value="EcfT"/>
    <property type="match status" value="1"/>
</dbReference>